<dbReference type="GO" id="GO:0060567">
    <property type="term" value="P:negative regulation of termination of DNA-templated transcription"/>
    <property type="evidence" value="ECO:0007669"/>
    <property type="project" value="InterPro"/>
</dbReference>
<dbReference type="AlphaFoldDB" id="B0VTT6"/>
<gene>
    <name evidence="5" type="ordered locus">ABSDF1018</name>
</gene>
<proteinExistence type="inferred from homology"/>
<organism evidence="5 6">
    <name type="scientific">Acinetobacter baumannii (strain SDF)</name>
    <dbReference type="NCBI Taxonomy" id="509170"/>
    <lineage>
        <taxon>Bacteria</taxon>
        <taxon>Pseudomonadati</taxon>
        <taxon>Pseudomonadota</taxon>
        <taxon>Gammaproteobacteria</taxon>
        <taxon>Moraxellales</taxon>
        <taxon>Moraxellaceae</taxon>
        <taxon>Acinetobacter</taxon>
        <taxon>Acinetobacter calcoaceticus/baumannii complex</taxon>
    </lineage>
</organism>
<sequence length="145" mass="16782">MNAKVNNKTMDWSKLSAHQWLEQYGLWVRSTKSKVSANPLACLIDQNDTTRIRSSKVSMPCEIEDYEAVEVSKLLAAMHNDEREFLQERAWLLILKYENDWSYRTIANTHGVGKDTVRKEIDKGLAYLDGKIEALAEFDNEKKSR</sequence>
<dbReference type="Proteomes" id="UP000001741">
    <property type="component" value="Chromosome"/>
</dbReference>
<evidence type="ECO:0000256" key="1">
    <source>
        <dbReference type="ARBA" id="ARBA00010234"/>
    </source>
</evidence>
<evidence type="ECO:0000256" key="3">
    <source>
        <dbReference type="ARBA" id="ARBA00023125"/>
    </source>
</evidence>
<dbReference type="Pfam" id="PF06530">
    <property type="entry name" value="Phage_antitermQ"/>
    <property type="match status" value="1"/>
</dbReference>
<evidence type="ECO:0000256" key="2">
    <source>
        <dbReference type="ARBA" id="ARBA00023015"/>
    </source>
</evidence>
<dbReference type="HOGENOM" id="CLU_148464_0_0_6"/>
<accession>B0VTT6</accession>
<dbReference type="KEGG" id="abm:ABSDF1018"/>
<dbReference type="InterPro" id="IPR010534">
    <property type="entry name" value="Phage_933W_GpQ"/>
</dbReference>
<dbReference type="BioCyc" id="ABAU509170:GCL9-820-MONOMER"/>
<evidence type="ECO:0000313" key="6">
    <source>
        <dbReference type="Proteomes" id="UP000001741"/>
    </source>
</evidence>
<comment type="similarity">
    <text evidence="1">Belongs to the phage antitermination Q type 1 family.</text>
</comment>
<evidence type="ECO:0000313" key="5">
    <source>
        <dbReference type="EMBL" id="CAP00373.1"/>
    </source>
</evidence>
<evidence type="ECO:0008006" key="7">
    <source>
        <dbReference type="Google" id="ProtNLM"/>
    </source>
</evidence>
<dbReference type="EMBL" id="CU468230">
    <property type="protein sequence ID" value="CAP00373.1"/>
    <property type="molecule type" value="Genomic_DNA"/>
</dbReference>
<protein>
    <recommendedName>
        <fullName evidence="7">Antitermination protein</fullName>
    </recommendedName>
</protein>
<evidence type="ECO:0000256" key="4">
    <source>
        <dbReference type="ARBA" id="ARBA00023163"/>
    </source>
</evidence>
<keyword evidence="2" id="KW-0805">Transcription regulation</keyword>
<dbReference type="InterPro" id="IPR013324">
    <property type="entry name" value="RNA_pol_sigma_r3/r4-like"/>
</dbReference>
<dbReference type="SUPFAM" id="SSF88659">
    <property type="entry name" value="Sigma3 and sigma4 domains of RNA polymerase sigma factors"/>
    <property type="match status" value="1"/>
</dbReference>
<keyword evidence="3" id="KW-0238">DNA-binding</keyword>
<name>B0VTT6_ACIBS</name>
<reference evidence="5 6" key="1">
    <citation type="journal article" date="2008" name="PLoS ONE">
        <title>Comparative analysis of Acinetobacters: three genomes for three lifestyles.</title>
        <authorList>
            <person name="Vallenet D."/>
            <person name="Nordmann P."/>
            <person name="Barbe V."/>
            <person name="Poirel L."/>
            <person name="Mangenot S."/>
            <person name="Bataille E."/>
            <person name="Dossat C."/>
            <person name="Gas S."/>
            <person name="Kreimeyer A."/>
            <person name="Lenoble P."/>
            <person name="Oztas S."/>
            <person name="Poulain J."/>
            <person name="Segurens B."/>
            <person name="Robert C."/>
            <person name="Abergel C."/>
            <person name="Claverie J.M."/>
            <person name="Raoult D."/>
            <person name="Medigue C."/>
            <person name="Weissenbach J."/>
            <person name="Cruveiller S."/>
        </authorList>
    </citation>
    <scope>NUCLEOTIDE SEQUENCE [LARGE SCALE GENOMIC DNA]</scope>
    <source>
        <strain evidence="5 6">SDF</strain>
    </source>
</reference>
<keyword evidence="4" id="KW-0804">Transcription</keyword>
<dbReference type="GO" id="GO:0003677">
    <property type="term" value="F:DNA binding"/>
    <property type="evidence" value="ECO:0007669"/>
    <property type="project" value="UniProtKB-KW"/>
</dbReference>